<gene>
    <name evidence="11" type="ORF">C6P40_000861</name>
</gene>
<comment type="caution">
    <text evidence="11">The sequence shown here is derived from an EMBL/GenBank/DDBJ whole genome shotgun (WGS) entry which is preliminary data.</text>
</comment>
<keyword evidence="12" id="KW-1185">Reference proteome</keyword>
<keyword evidence="6" id="KW-0904">Protein phosphatase</keyword>
<name>A0A9P6WKB6_9ASCO</name>
<protein>
    <recommendedName>
        <fullName evidence="9">Putative tyrosine-protein phosphatase OCA1</fullName>
        <ecNumber evidence="3">3.1.3.48</ecNumber>
    </recommendedName>
</protein>
<dbReference type="PANTHER" id="PTHR31126:SF74">
    <property type="entry name" value="TYROSINE-PROTEIN PHOSPHATASE-LIKE PROTEIN OCA2"/>
    <property type="match status" value="1"/>
</dbReference>
<evidence type="ECO:0000256" key="7">
    <source>
        <dbReference type="ARBA" id="ARBA00023016"/>
    </source>
</evidence>
<evidence type="ECO:0000256" key="5">
    <source>
        <dbReference type="ARBA" id="ARBA00022801"/>
    </source>
</evidence>
<comment type="subcellular location">
    <subcellularLocation>
        <location evidence="1">Cytoplasm</location>
    </subcellularLocation>
</comment>
<dbReference type="Gene3D" id="3.90.190.10">
    <property type="entry name" value="Protein tyrosine phosphatase superfamily"/>
    <property type="match status" value="1"/>
</dbReference>
<evidence type="ECO:0000256" key="10">
    <source>
        <dbReference type="ARBA" id="ARBA00051722"/>
    </source>
</evidence>
<reference evidence="11" key="1">
    <citation type="submission" date="2020-11" db="EMBL/GenBank/DDBJ databases">
        <title>Kefir isolates.</title>
        <authorList>
            <person name="Marcisauskas S."/>
            <person name="Kim Y."/>
            <person name="Blasche S."/>
        </authorList>
    </citation>
    <scope>NUCLEOTIDE SEQUENCE</scope>
    <source>
        <strain evidence="11">Olga-1</strain>
    </source>
</reference>
<comment type="catalytic activity">
    <reaction evidence="10">
        <text>O-phospho-L-tyrosyl-[protein] + H2O = L-tyrosyl-[protein] + phosphate</text>
        <dbReference type="Rhea" id="RHEA:10684"/>
        <dbReference type="Rhea" id="RHEA-COMP:10136"/>
        <dbReference type="Rhea" id="RHEA-COMP:20101"/>
        <dbReference type="ChEBI" id="CHEBI:15377"/>
        <dbReference type="ChEBI" id="CHEBI:43474"/>
        <dbReference type="ChEBI" id="CHEBI:46858"/>
        <dbReference type="ChEBI" id="CHEBI:61978"/>
        <dbReference type="EC" id="3.1.3.48"/>
    </reaction>
</comment>
<evidence type="ECO:0000256" key="6">
    <source>
        <dbReference type="ARBA" id="ARBA00022912"/>
    </source>
</evidence>
<dbReference type="AlphaFoldDB" id="A0A9P6WKB6"/>
<dbReference type="PANTHER" id="PTHR31126">
    <property type="entry name" value="TYROSINE-PROTEIN PHOSPHATASE"/>
    <property type="match status" value="1"/>
</dbReference>
<organism evidence="11 12">
    <name type="scientific">Pichia californica</name>
    <dbReference type="NCBI Taxonomy" id="460514"/>
    <lineage>
        <taxon>Eukaryota</taxon>
        <taxon>Fungi</taxon>
        <taxon>Dikarya</taxon>
        <taxon>Ascomycota</taxon>
        <taxon>Saccharomycotina</taxon>
        <taxon>Pichiomycetes</taxon>
        <taxon>Pichiales</taxon>
        <taxon>Pichiaceae</taxon>
        <taxon>Pichia</taxon>
    </lineage>
</organism>
<keyword evidence="4" id="KW-0963">Cytoplasm</keyword>
<evidence type="ECO:0000256" key="8">
    <source>
        <dbReference type="ARBA" id="ARBA00037204"/>
    </source>
</evidence>
<evidence type="ECO:0000256" key="2">
    <source>
        <dbReference type="ARBA" id="ARBA00009580"/>
    </source>
</evidence>
<dbReference type="InterPro" id="IPR029021">
    <property type="entry name" value="Prot-tyrosine_phosphatase-like"/>
</dbReference>
<sequence>MLQLATSPGTLARDTAAAAPHTAAAPHPHVHYKSLKILARSPRYFPPLNFGVVESDIYRSGHPQSANYCFLESLNLRTIVYVGDKTNDWEYYRWIKDQDGLQFIHIPLTLKPDTNSFSPLEYNQLSYLIDVVTCPSNRPILIHSNKGRHRVGVLVALLRKQVHGWLFAAIYDEYGKYANHNHGKDSSELQLIEFF</sequence>
<dbReference type="GO" id="GO:0005737">
    <property type="term" value="C:cytoplasm"/>
    <property type="evidence" value="ECO:0007669"/>
    <property type="project" value="UniProtKB-SubCell"/>
</dbReference>
<dbReference type="Pfam" id="PF03162">
    <property type="entry name" value="Y_phosphatase2"/>
    <property type="match status" value="1"/>
</dbReference>
<dbReference type="GO" id="GO:0052840">
    <property type="term" value="F:inositol diphosphate tetrakisphosphate diphosphatase activity"/>
    <property type="evidence" value="ECO:0007669"/>
    <property type="project" value="TreeGrafter"/>
</dbReference>
<dbReference type="InterPro" id="IPR004861">
    <property type="entry name" value="Siw14-like"/>
</dbReference>
<keyword evidence="5" id="KW-0378">Hydrolase</keyword>
<comment type="similarity">
    <text evidence="2">Belongs to the protein-tyrosine phosphatase family.</text>
</comment>
<evidence type="ECO:0000256" key="4">
    <source>
        <dbReference type="ARBA" id="ARBA00022490"/>
    </source>
</evidence>
<evidence type="ECO:0000256" key="1">
    <source>
        <dbReference type="ARBA" id="ARBA00004496"/>
    </source>
</evidence>
<keyword evidence="7" id="KW-0346">Stress response</keyword>
<dbReference type="OrthoDB" id="6375174at2759"/>
<evidence type="ECO:0000256" key="9">
    <source>
        <dbReference type="ARBA" id="ARBA00039934"/>
    </source>
</evidence>
<dbReference type="SUPFAM" id="SSF52799">
    <property type="entry name" value="(Phosphotyrosine protein) phosphatases II"/>
    <property type="match status" value="1"/>
</dbReference>
<accession>A0A9P6WKB6</accession>
<evidence type="ECO:0000256" key="3">
    <source>
        <dbReference type="ARBA" id="ARBA00013064"/>
    </source>
</evidence>
<dbReference type="EMBL" id="PUHW01000144">
    <property type="protein sequence ID" value="KAG0688541.1"/>
    <property type="molecule type" value="Genomic_DNA"/>
</dbReference>
<dbReference type="EC" id="3.1.3.48" evidence="3"/>
<comment type="function">
    <text evidence="8">Putative tyrosine-protein phosphatase required for protection against superoxide stress.</text>
</comment>
<evidence type="ECO:0000313" key="12">
    <source>
        <dbReference type="Proteomes" id="UP000697127"/>
    </source>
</evidence>
<proteinExistence type="inferred from homology"/>
<evidence type="ECO:0000313" key="11">
    <source>
        <dbReference type="EMBL" id="KAG0688541.1"/>
    </source>
</evidence>
<dbReference type="FunFam" id="3.90.190.10:FF:000035">
    <property type="entry name" value="Tyrosine phosphatase, putative"/>
    <property type="match status" value="1"/>
</dbReference>
<dbReference type="Proteomes" id="UP000697127">
    <property type="component" value="Unassembled WGS sequence"/>
</dbReference>
<dbReference type="GO" id="GO:0004725">
    <property type="term" value="F:protein tyrosine phosphatase activity"/>
    <property type="evidence" value="ECO:0007669"/>
    <property type="project" value="UniProtKB-EC"/>
</dbReference>